<feature type="compositionally biased region" description="Gly residues" evidence="1">
    <location>
        <begin position="38"/>
        <end position="48"/>
    </location>
</feature>
<sequence>MTPRPVSTPAPVSPGLRLRAGAALAGLLLVTTGCGLSGGSDPGDSGGDGADESAEVAAEQPSVDYPEGPYTRRGISGSGNGYNSALSVNEILGHSDRTVLRLTVSPQGQDGESVIAINAFGGGVVGAHTTSPLGLWIIDPVGQRLYPPAYSDTEFVGSQISAFTVVGADYEIEAHFAPLPAGTRRISLATPGTQGIFTGVRVNNHFDQPWNPGSAPTEEAPSRWDHEPGQTITMPVSDGPVPEEGIDLYSIVETGEQEATAGQARGGDIAPPAPYAEPAQEAVATGSAEFARERSYDFALFSLRRDGAFVVAEFDLTNNGPGTVNHLYGANFGQDGVHGGRFGSFGIQDPGSGDVYRSLRIGPEGDDTRYMEPFGYPYLGESGTTNRVQLHFPAPPLEVDTVTFTAGPFGDFEDVPLE</sequence>
<dbReference type="Proteomes" id="UP001055940">
    <property type="component" value="Chromosome"/>
</dbReference>
<accession>A0ABY5DIH7</accession>
<evidence type="ECO:0000313" key="2">
    <source>
        <dbReference type="EMBL" id="USY23063.1"/>
    </source>
</evidence>
<name>A0ABY5DIH7_9ACTN</name>
<evidence type="ECO:0000313" key="3">
    <source>
        <dbReference type="Proteomes" id="UP001055940"/>
    </source>
</evidence>
<evidence type="ECO:0008006" key="4">
    <source>
        <dbReference type="Google" id="ProtNLM"/>
    </source>
</evidence>
<dbReference type="EMBL" id="CP099837">
    <property type="protein sequence ID" value="USY23063.1"/>
    <property type="molecule type" value="Genomic_DNA"/>
</dbReference>
<reference evidence="2" key="1">
    <citation type="submission" date="2022-06" db="EMBL/GenBank/DDBJ databases">
        <authorList>
            <person name="Ping M."/>
        </authorList>
    </citation>
    <scope>NUCLEOTIDE SEQUENCE</scope>
    <source>
        <strain evidence="2">JCM11759T</strain>
    </source>
</reference>
<dbReference type="PROSITE" id="PS51257">
    <property type="entry name" value="PROKAR_LIPOPROTEIN"/>
    <property type="match status" value="1"/>
</dbReference>
<dbReference type="RefSeq" id="WP_254421792.1">
    <property type="nucleotide sequence ID" value="NZ_BAAAJB010000051.1"/>
</dbReference>
<keyword evidence="3" id="KW-1185">Reference proteome</keyword>
<feature type="region of interest" description="Disordered" evidence="1">
    <location>
        <begin position="208"/>
        <end position="244"/>
    </location>
</feature>
<proteinExistence type="predicted"/>
<feature type="region of interest" description="Disordered" evidence="1">
    <location>
        <begin position="38"/>
        <end position="76"/>
    </location>
</feature>
<gene>
    <name evidence="2" type="ORF">NE857_16450</name>
</gene>
<evidence type="ECO:0000256" key="1">
    <source>
        <dbReference type="SAM" id="MobiDB-lite"/>
    </source>
</evidence>
<organism evidence="2 3">
    <name type="scientific">Nocardiopsis exhalans</name>
    <dbReference type="NCBI Taxonomy" id="163604"/>
    <lineage>
        <taxon>Bacteria</taxon>
        <taxon>Bacillati</taxon>
        <taxon>Actinomycetota</taxon>
        <taxon>Actinomycetes</taxon>
        <taxon>Streptosporangiales</taxon>
        <taxon>Nocardiopsidaceae</taxon>
        <taxon>Nocardiopsis</taxon>
    </lineage>
</organism>
<protein>
    <recommendedName>
        <fullName evidence="4">DUF4352 domain-containing protein</fullName>
    </recommendedName>
</protein>